<dbReference type="PANTHER" id="PTHR31157:SF1">
    <property type="entry name" value="SCP DOMAIN-CONTAINING PROTEIN"/>
    <property type="match status" value="1"/>
</dbReference>
<evidence type="ECO:0000313" key="3">
    <source>
        <dbReference type="Proteomes" id="UP001138961"/>
    </source>
</evidence>
<dbReference type="InterPro" id="IPR035940">
    <property type="entry name" value="CAP_sf"/>
</dbReference>
<evidence type="ECO:0000313" key="2">
    <source>
        <dbReference type="EMBL" id="MCB5199237.1"/>
    </source>
</evidence>
<sequence length="190" mass="20797">MHRRLVLTGLATVSLTACARAPRGRIGPDGLPLPQVYNIQPGDEDDIQFRMLDSVNTLRRAAGVPSVELDPQLTAAAATHARDMQAQNRPWLFGSDGSSPLDRARIAGFRGRILGENIAESYETELETLAAWMKQEDTRRVVLDPAARRMGLAWSQEANGKLWWTMNMGSDPFAQAPIASVAGFTPAITR</sequence>
<dbReference type="Proteomes" id="UP001138961">
    <property type="component" value="Unassembled WGS sequence"/>
</dbReference>
<dbReference type="PROSITE" id="PS51257">
    <property type="entry name" value="PROKAR_LIPOPROTEIN"/>
    <property type="match status" value="1"/>
</dbReference>
<dbReference type="EMBL" id="JAJATZ010000003">
    <property type="protein sequence ID" value="MCB5199237.1"/>
    <property type="molecule type" value="Genomic_DNA"/>
</dbReference>
<gene>
    <name evidence="2" type="ORF">LGQ03_08285</name>
</gene>
<keyword evidence="3" id="KW-1185">Reference proteome</keyword>
<dbReference type="CDD" id="cd05379">
    <property type="entry name" value="CAP_bacterial"/>
    <property type="match status" value="1"/>
</dbReference>
<name>A0ABS8BUA9_9RHOB</name>
<dbReference type="Pfam" id="PF00188">
    <property type="entry name" value="CAP"/>
    <property type="match status" value="1"/>
</dbReference>
<protein>
    <submittedName>
        <fullName evidence="2">CAP domain-containing protein</fullName>
    </submittedName>
</protein>
<dbReference type="RefSeq" id="WP_226748029.1">
    <property type="nucleotide sequence ID" value="NZ_JAJATZ010000003.1"/>
</dbReference>
<accession>A0ABS8BUA9</accession>
<dbReference type="SUPFAM" id="SSF55797">
    <property type="entry name" value="PR-1-like"/>
    <property type="match status" value="1"/>
</dbReference>
<proteinExistence type="predicted"/>
<dbReference type="Gene3D" id="3.40.33.10">
    <property type="entry name" value="CAP"/>
    <property type="match status" value="1"/>
</dbReference>
<feature type="domain" description="SCP" evidence="1">
    <location>
        <begin position="52"/>
        <end position="167"/>
    </location>
</feature>
<dbReference type="InterPro" id="IPR014044">
    <property type="entry name" value="CAP_dom"/>
</dbReference>
<evidence type="ECO:0000259" key="1">
    <source>
        <dbReference type="Pfam" id="PF00188"/>
    </source>
</evidence>
<reference evidence="2" key="1">
    <citation type="submission" date="2021-10" db="EMBL/GenBank/DDBJ databases">
        <title>Loktanella gaetbuli sp. nov., isolated from a tidal flat.</title>
        <authorList>
            <person name="Park S."/>
            <person name="Yoon J.-H."/>
        </authorList>
    </citation>
    <scope>NUCLEOTIDE SEQUENCE</scope>
    <source>
        <strain evidence="2">TSTF-M6</strain>
    </source>
</reference>
<organism evidence="2 3">
    <name type="scientific">Loktanella gaetbuli</name>
    <dbReference type="NCBI Taxonomy" id="2881335"/>
    <lineage>
        <taxon>Bacteria</taxon>
        <taxon>Pseudomonadati</taxon>
        <taxon>Pseudomonadota</taxon>
        <taxon>Alphaproteobacteria</taxon>
        <taxon>Rhodobacterales</taxon>
        <taxon>Roseobacteraceae</taxon>
        <taxon>Loktanella</taxon>
    </lineage>
</organism>
<dbReference type="PANTHER" id="PTHR31157">
    <property type="entry name" value="SCP DOMAIN-CONTAINING PROTEIN"/>
    <property type="match status" value="1"/>
</dbReference>
<comment type="caution">
    <text evidence="2">The sequence shown here is derived from an EMBL/GenBank/DDBJ whole genome shotgun (WGS) entry which is preliminary data.</text>
</comment>